<evidence type="ECO:0000256" key="3">
    <source>
        <dbReference type="SAM" id="MobiDB-lite"/>
    </source>
</evidence>
<dbReference type="Pfam" id="PF01484">
    <property type="entry name" value="Col_cuticle_N"/>
    <property type="match status" value="1"/>
</dbReference>
<dbReference type="Pfam" id="PF00169">
    <property type="entry name" value="PH"/>
    <property type="match status" value="1"/>
</dbReference>
<feature type="compositionally biased region" description="Basic and acidic residues" evidence="3">
    <location>
        <begin position="178"/>
        <end position="194"/>
    </location>
</feature>
<dbReference type="GO" id="GO:0031267">
    <property type="term" value="F:small GTPase binding"/>
    <property type="evidence" value="ECO:0007669"/>
    <property type="project" value="TreeGrafter"/>
</dbReference>
<dbReference type="Gene3D" id="2.30.29.30">
    <property type="entry name" value="Pleckstrin-homology domain (PH domain)/Phosphotyrosine-binding domain (PTB)"/>
    <property type="match status" value="1"/>
</dbReference>
<dbReference type="WBParaSite" id="SPAL_0001578200.1">
    <property type="protein sequence ID" value="SPAL_0001578200.1"/>
    <property type="gene ID" value="SPAL_0001578200"/>
</dbReference>
<evidence type="ECO:0000256" key="2">
    <source>
        <dbReference type="SAM" id="Coils"/>
    </source>
</evidence>
<keyword evidence="4" id="KW-0472">Membrane</keyword>
<dbReference type="InterPro" id="IPR050302">
    <property type="entry name" value="Rab_GAP_TBC_domain"/>
</dbReference>
<dbReference type="PANTHER" id="PTHR47219">
    <property type="entry name" value="RAB GTPASE-ACTIVATING PROTEIN 1-LIKE"/>
    <property type="match status" value="1"/>
</dbReference>
<evidence type="ECO:0000313" key="7">
    <source>
        <dbReference type="Proteomes" id="UP000046392"/>
    </source>
</evidence>
<keyword evidence="7" id="KW-1185">Reference proteome</keyword>
<feature type="compositionally biased region" description="Low complexity" evidence="3">
    <location>
        <begin position="1334"/>
        <end position="1377"/>
    </location>
</feature>
<reference evidence="8" key="1">
    <citation type="submission" date="2017-02" db="UniProtKB">
        <authorList>
            <consortium name="WormBaseParasite"/>
        </authorList>
    </citation>
    <scope>IDENTIFICATION</scope>
</reference>
<dbReference type="InterPro" id="IPR000195">
    <property type="entry name" value="Rab-GAP-TBC_dom"/>
</dbReference>
<dbReference type="STRING" id="174720.A0A0N5CD36"/>
<feature type="compositionally biased region" description="Low complexity" evidence="3">
    <location>
        <begin position="211"/>
        <end position="225"/>
    </location>
</feature>
<dbReference type="InterPro" id="IPR035969">
    <property type="entry name" value="Rab-GAP_TBC_sf"/>
</dbReference>
<dbReference type="Proteomes" id="UP000046392">
    <property type="component" value="Unplaced"/>
</dbReference>
<dbReference type="Gene3D" id="1.10.10.2750">
    <property type="match status" value="1"/>
</dbReference>
<evidence type="ECO:0000259" key="6">
    <source>
        <dbReference type="PROSITE" id="PS50086"/>
    </source>
</evidence>
<accession>A0A0N5CD36</accession>
<keyword evidence="1" id="KW-0677">Repeat</keyword>
<dbReference type="SMART" id="SM01088">
    <property type="entry name" value="Col_cuticle_N"/>
    <property type="match status" value="1"/>
</dbReference>
<feature type="compositionally biased region" description="Pro residues" evidence="3">
    <location>
        <begin position="1402"/>
        <end position="1411"/>
    </location>
</feature>
<feature type="domain" description="Rab-GAP TBC" evidence="6">
    <location>
        <begin position="610"/>
        <end position="814"/>
    </location>
</feature>
<keyword evidence="2" id="KW-0175">Coiled coil</keyword>
<evidence type="ECO:0000259" key="5">
    <source>
        <dbReference type="PROSITE" id="PS50003"/>
    </source>
</evidence>
<feature type="transmembrane region" description="Helical" evidence="4">
    <location>
        <begin position="1109"/>
        <end position="1132"/>
    </location>
</feature>
<dbReference type="SUPFAM" id="SSF47923">
    <property type="entry name" value="Ypt/Rab-GAP domain of gyp1p"/>
    <property type="match status" value="2"/>
</dbReference>
<feature type="compositionally biased region" description="Pro residues" evidence="3">
    <location>
        <begin position="1269"/>
        <end position="1281"/>
    </location>
</feature>
<dbReference type="InterPro" id="IPR011993">
    <property type="entry name" value="PH-like_dom_sf"/>
</dbReference>
<dbReference type="InterPro" id="IPR002486">
    <property type="entry name" value="Col_cuticle_N"/>
</dbReference>
<feature type="compositionally biased region" description="Low complexity" evidence="3">
    <location>
        <begin position="1283"/>
        <end position="1327"/>
    </location>
</feature>
<dbReference type="PROSITE" id="PS50003">
    <property type="entry name" value="PH_DOMAIN"/>
    <property type="match status" value="1"/>
</dbReference>
<dbReference type="SMART" id="SM00164">
    <property type="entry name" value="TBC"/>
    <property type="match status" value="1"/>
</dbReference>
<dbReference type="GO" id="GO:0005096">
    <property type="term" value="F:GTPase activator activity"/>
    <property type="evidence" value="ECO:0007669"/>
    <property type="project" value="TreeGrafter"/>
</dbReference>
<dbReference type="InterPro" id="IPR008160">
    <property type="entry name" value="Collagen"/>
</dbReference>
<protein>
    <submittedName>
        <fullName evidence="8">PH domain-containing protein</fullName>
    </submittedName>
</protein>
<organism evidence="7 8">
    <name type="scientific">Strongyloides papillosus</name>
    <name type="common">Intestinal threadworm</name>
    <dbReference type="NCBI Taxonomy" id="174720"/>
    <lineage>
        <taxon>Eukaryota</taxon>
        <taxon>Metazoa</taxon>
        <taxon>Ecdysozoa</taxon>
        <taxon>Nematoda</taxon>
        <taxon>Chromadorea</taxon>
        <taxon>Rhabditida</taxon>
        <taxon>Tylenchina</taxon>
        <taxon>Panagrolaimomorpha</taxon>
        <taxon>Strongyloidoidea</taxon>
        <taxon>Strongyloididae</taxon>
        <taxon>Strongyloides</taxon>
    </lineage>
</organism>
<feature type="compositionally biased region" description="Low complexity" evidence="3">
    <location>
        <begin position="1242"/>
        <end position="1251"/>
    </location>
</feature>
<evidence type="ECO:0000256" key="4">
    <source>
        <dbReference type="SAM" id="Phobius"/>
    </source>
</evidence>
<dbReference type="Gene3D" id="1.10.8.270">
    <property type="entry name" value="putative rabgap domain of human tbc1 domain family member 14 like domains"/>
    <property type="match status" value="1"/>
</dbReference>
<name>A0A0N5CD36_STREA</name>
<dbReference type="Pfam" id="PF00566">
    <property type="entry name" value="RabGAP-TBC"/>
    <property type="match status" value="1"/>
</dbReference>
<dbReference type="SUPFAM" id="SSF50729">
    <property type="entry name" value="PH domain-like"/>
    <property type="match status" value="1"/>
</dbReference>
<dbReference type="GO" id="GO:0042302">
    <property type="term" value="F:structural constituent of cuticle"/>
    <property type="evidence" value="ECO:0007669"/>
    <property type="project" value="InterPro"/>
</dbReference>
<keyword evidence="4" id="KW-1133">Transmembrane helix</keyword>
<dbReference type="Gene3D" id="1.10.472.80">
    <property type="entry name" value="Ypt/Rab-GAP domain of gyp1p, domain 3"/>
    <property type="match status" value="1"/>
</dbReference>
<feature type="region of interest" description="Disordered" evidence="3">
    <location>
        <begin position="1228"/>
        <end position="1411"/>
    </location>
</feature>
<dbReference type="PANTHER" id="PTHR47219:SF20">
    <property type="entry name" value="TBC1 DOMAIN FAMILY MEMBER 2B"/>
    <property type="match status" value="1"/>
</dbReference>
<dbReference type="PROSITE" id="PS50086">
    <property type="entry name" value="TBC_RABGAP"/>
    <property type="match status" value="1"/>
</dbReference>
<evidence type="ECO:0000313" key="8">
    <source>
        <dbReference type="WBParaSite" id="SPAL_0001578200.1"/>
    </source>
</evidence>
<dbReference type="InterPro" id="IPR001849">
    <property type="entry name" value="PH_domain"/>
</dbReference>
<feature type="domain" description="PH" evidence="5">
    <location>
        <begin position="21"/>
        <end position="125"/>
    </location>
</feature>
<sequence>MISRKKSSSSSATDSVTGSYCYSLEGYLTLKVSGGTFDYLKSRKVFYFALEETTDTIYYFKERDDFIKKKKEPTGRIPLVNASCSELLPNSTTFSVITQYRKYEFLAPNVQSALCWHGAINHHCNNVKDNEEVSKNDDSLAIFGIQEYHRSTSTSNNDIDWYKFRDEMKKLANINNKKKVEEHEENLKQTEINKTKRRPSISTDPIRLYPSNKLSNTSLSSRNTSPIQIRKGLTRSKRIMIKKSSPLNAQQSSIICNEKGDEKNRKWVSNWVDKQKEETFIENNPESDDKILSDELKESGIDVKTQQGMNIPDPDDEADHLNVTLQDSGHSSGGDVSHILLSRVNSFSSGSTETFRSDQVSEMSSTTGLYNELIELRSLTQRQKETITQVIDENIQLKENVKTLKDEMESFKRRNSALLALDLTKATSHELEKALSEQVKCLSIENKQKDEKMSSLQKKIDELTCKNLSLECENDNQRREYVFLLQSCLRIPINESNSNLDTVQVRLFGGDVHEKRVKKLLDKARESDPSLPTFDSVMSTSNCYVDEYGFKHSFTDPSLALQYICTQLHSYYQSQTVEYADLKIKWKQILEQNTFIFKNRLEIRNLVRAGVPRSMRPSIWKILINQTVLDIKEKYGKYYYTNLSNSRGTLAEQHYSMYFQKQVQIDLLRTAPLSIYFNSATSSGVAKLENVLKNFCLYSASTVGMKGGYCQGLNFIASVALLFLSAEDSFWFLVAITEKYFPPSYYDENLTSAQAHMEVLKELIEVKLPKLAHHLEIYDIDLTTVTLNWFLTLFYDAVPFQTMLRIWDCFLVEGPKVLFRFSLALLALHEDELLKRTDTIGVMKVLKASVKLTYDCDGLIKAAFEEMNPMPSRNVLRQKHDAYVKLLEEKFNHKKKMRSQLAMMILPNNDIKENDLPISSLIINPYDRYRCAYVLMGHQKIGKIAIIEFNLNRHMELAKIEFDCKPVTMCFISEKTAFISLISGYIVSIEFVPGSLEIKTLWELKLRDVALKIFIFDERLYCTLANGTLTVLENVMDRSPTSLEIFNVNVAPGITDAIIVEDTLWLAVASSKIVKICCSQISFITKRLKVIFTMDPKAMKNEADSMKRLAIFGISISCFATIIAVILVPSVYSYLQHTQSALDLEIEVCRHRVDKLLETYHSMEGARAISKKFKRSATHRSSGVSSASAAFRHSRQAYGGVDAGVGGTVSEAAGACCSCGSGLPGPAGAPGPDGHDGRDGTPGKPGAPGKDAPQEAPLDASQFCFDCPAGPPGPAGNPGPKGPNGNAGAPGAPGAAGKPGSDGQAGAPGAPGADGHPGNAGAPGAPGVVTDVEGPVGPAGPAGAPGAPGVDGQPGTPGEAGQPGPQGPPGDAGAPGAPGAPGQPGTPGEQGAQGEKGSCAHCPPPRTAPGY</sequence>
<evidence type="ECO:0000256" key="1">
    <source>
        <dbReference type="ARBA" id="ARBA00022737"/>
    </source>
</evidence>
<keyword evidence="4" id="KW-0812">Transmembrane</keyword>
<feature type="coiled-coil region" evidence="2">
    <location>
        <begin position="387"/>
        <end position="480"/>
    </location>
</feature>
<dbReference type="SMART" id="SM00233">
    <property type="entry name" value="PH"/>
    <property type="match status" value="1"/>
</dbReference>
<dbReference type="Pfam" id="PF01391">
    <property type="entry name" value="Collagen"/>
    <property type="match status" value="2"/>
</dbReference>
<feature type="region of interest" description="Disordered" evidence="3">
    <location>
        <begin position="176"/>
        <end position="225"/>
    </location>
</feature>
<proteinExistence type="predicted"/>